<dbReference type="PANTHER" id="PTHR30535">
    <property type="entry name" value="VITAMIN B12-BINDING PROTEIN"/>
    <property type="match status" value="1"/>
</dbReference>
<dbReference type="InterPro" id="IPR002491">
    <property type="entry name" value="ABC_transptr_periplasmic_BD"/>
</dbReference>
<dbReference type="RefSeq" id="WP_070877403.1">
    <property type="nucleotide sequence ID" value="NZ_CAJGAA010000001.1"/>
</dbReference>
<dbReference type="InterPro" id="IPR050902">
    <property type="entry name" value="ABC_Transporter_SBP"/>
</dbReference>
<dbReference type="Pfam" id="PF01497">
    <property type="entry name" value="Peripla_BP_2"/>
    <property type="match status" value="1"/>
</dbReference>
<dbReference type="AlphaFoldDB" id="A0A6I2MA54"/>
<dbReference type="NCBIfam" id="NF038402">
    <property type="entry name" value="TroA_like"/>
    <property type="match status" value="1"/>
</dbReference>
<evidence type="ECO:0000256" key="1">
    <source>
        <dbReference type="ARBA" id="ARBA00008814"/>
    </source>
</evidence>
<protein>
    <submittedName>
        <fullName evidence="4">ABC transporter substrate-binding protein</fullName>
    </submittedName>
</protein>
<sequence length="329" mass="36204">MKTSFGTYFHRIALILLLLAGILSGCTQGEQTQQASKSQEQTQQAEKKGEAFPVTVADDAGNEITLEEKPDKIVSLLPSTTEMLFALGLDKEIVGVSDYDNYPEAALKKEKVGAQDLNAEKIIALQPDVAFLQDYHAQNHGEIIKQFEAAGIKVFIVGSQNSFDQVYTAIRTVGKATGTIDKADSIIADMDAKVETIKEKAKAVKDKKRVWIEVSPQPDIYTTGKGTFMNEMLEMIGAENVAAAEEGWVKMDEEKIVSSNPDVIITTYGYYVDNPADQVLNRSGWKEVKAVQSKQVFDVNSDMVTRPGPRLADGVEELGKLIYPDVFKK</sequence>
<dbReference type="PANTHER" id="PTHR30535:SF34">
    <property type="entry name" value="MOLYBDATE-BINDING PROTEIN MOLA"/>
    <property type="match status" value="1"/>
</dbReference>
<dbReference type="PROSITE" id="PS51257">
    <property type="entry name" value="PROKAR_LIPOPROTEIN"/>
    <property type="match status" value="1"/>
</dbReference>
<keyword evidence="5" id="KW-1185">Reference proteome</keyword>
<dbReference type="Proteomes" id="UP000441585">
    <property type="component" value="Unassembled WGS sequence"/>
</dbReference>
<dbReference type="SUPFAM" id="SSF53807">
    <property type="entry name" value="Helical backbone' metal receptor"/>
    <property type="match status" value="1"/>
</dbReference>
<dbReference type="Gene3D" id="3.40.50.1980">
    <property type="entry name" value="Nitrogenase molybdenum iron protein domain"/>
    <property type="match status" value="2"/>
</dbReference>
<dbReference type="GO" id="GO:0071281">
    <property type="term" value="P:cellular response to iron ion"/>
    <property type="evidence" value="ECO:0007669"/>
    <property type="project" value="TreeGrafter"/>
</dbReference>
<comment type="caution">
    <text evidence="4">The sequence shown here is derived from an EMBL/GenBank/DDBJ whole genome shotgun (WGS) entry which is preliminary data.</text>
</comment>
<proteinExistence type="inferred from homology"/>
<dbReference type="EMBL" id="WKKF01000001">
    <property type="protein sequence ID" value="MRX53836.1"/>
    <property type="molecule type" value="Genomic_DNA"/>
</dbReference>
<dbReference type="CDD" id="cd01143">
    <property type="entry name" value="YvrC"/>
    <property type="match status" value="1"/>
</dbReference>
<organism evidence="4 5">
    <name type="scientific">Metabacillus idriensis</name>
    <dbReference type="NCBI Taxonomy" id="324768"/>
    <lineage>
        <taxon>Bacteria</taxon>
        <taxon>Bacillati</taxon>
        <taxon>Bacillota</taxon>
        <taxon>Bacilli</taxon>
        <taxon>Bacillales</taxon>
        <taxon>Bacillaceae</taxon>
        <taxon>Metabacillus</taxon>
    </lineage>
</organism>
<evidence type="ECO:0000256" key="2">
    <source>
        <dbReference type="ARBA" id="ARBA00022729"/>
    </source>
</evidence>
<gene>
    <name evidence="4" type="ORF">GJU41_07610</name>
</gene>
<evidence type="ECO:0000313" key="4">
    <source>
        <dbReference type="EMBL" id="MRX53836.1"/>
    </source>
</evidence>
<evidence type="ECO:0000259" key="3">
    <source>
        <dbReference type="PROSITE" id="PS50983"/>
    </source>
</evidence>
<accession>A0A6I2MA54</accession>
<reference evidence="4 5" key="1">
    <citation type="submission" date="2019-11" db="EMBL/GenBank/DDBJ databases">
        <title>Bacillus idriensis genome.</title>
        <authorList>
            <person name="Konopka E.N."/>
            <person name="Newman J.D."/>
        </authorList>
    </citation>
    <scope>NUCLEOTIDE SEQUENCE [LARGE SCALE GENOMIC DNA]</scope>
    <source>
        <strain evidence="4 5">DSM 19097</strain>
    </source>
</reference>
<comment type="similarity">
    <text evidence="1">Belongs to the bacterial solute-binding protein 8 family.</text>
</comment>
<name>A0A6I2MA54_9BACI</name>
<dbReference type="InterPro" id="IPR054828">
    <property type="entry name" value="Vit_B12_bind_prot"/>
</dbReference>
<evidence type="ECO:0000313" key="5">
    <source>
        <dbReference type="Proteomes" id="UP000441585"/>
    </source>
</evidence>
<dbReference type="PROSITE" id="PS50983">
    <property type="entry name" value="FE_B12_PBP"/>
    <property type="match status" value="1"/>
</dbReference>
<feature type="domain" description="Fe/B12 periplasmic-binding" evidence="3">
    <location>
        <begin position="72"/>
        <end position="326"/>
    </location>
</feature>
<keyword evidence="2" id="KW-0732">Signal</keyword>